<name>A0A291TA60_9FIRM</name>
<proteinExistence type="predicted"/>
<reference evidence="2 3" key="1">
    <citation type="submission" date="2017-10" db="EMBL/GenBank/DDBJ databases">
        <title>Complete Genome Sequence of Faecalibacterium prausnitzii isolated from the gut of healthy adult Indian.</title>
        <authorList>
            <person name="Bag S."/>
            <person name="Ghosh T.S."/>
            <person name="Das B."/>
        </authorList>
    </citation>
    <scope>NUCLEOTIDE SEQUENCE [LARGE SCALE GENOMIC DNA]</scope>
    <source>
        <strain evidence="2 3">Indica</strain>
    </source>
</reference>
<dbReference type="Pfam" id="PF13354">
    <property type="entry name" value="Beta-lactamase2"/>
    <property type="match status" value="1"/>
</dbReference>
<feature type="domain" description="Beta-lactamase class A catalytic" evidence="1">
    <location>
        <begin position="23"/>
        <end position="242"/>
    </location>
</feature>
<dbReference type="GO" id="GO:0008800">
    <property type="term" value="F:beta-lactamase activity"/>
    <property type="evidence" value="ECO:0007669"/>
    <property type="project" value="InterPro"/>
</dbReference>
<dbReference type="Gene3D" id="3.40.710.10">
    <property type="entry name" value="DD-peptidase/beta-lactamase superfamily"/>
    <property type="match status" value="1"/>
</dbReference>
<dbReference type="InterPro" id="IPR045155">
    <property type="entry name" value="Beta-lactam_cat"/>
</dbReference>
<keyword evidence="2" id="KW-0378">Hydrolase</keyword>
<gene>
    <name evidence="2" type="ORF">CRH10_06780</name>
</gene>
<evidence type="ECO:0000313" key="3">
    <source>
        <dbReference type="Proteomes" id="UP000223709"/>
    </source>
</evidence>
<dbReference type="InterPro" id="IPR000871">
    <property type="entry name" value="Beta-lactam_class-A"/>
</dbReference>
<dbReference type="EMBL" id="CP023819">
    <property type="protein sequence ID" value="ATL90022.1"/>
    <property type="molecule type" value="Genomic_DNA"/>
</dbReference>
<dbReference type="GO" id="GO:0046677">
    <property type="term" value="P:response to antibiotic"/>
    <property type="evidence" value="ECO:0007669"/>
    <property type="project" value="InterPro"/>
</dbReference>
<dbReference type="InterPro" id="IPR012338">
    <property type="entry name" value="Beta-lactam/transpept-like"/>
</dbReference>
<dbReference type="SUPFAM" id="SSF56601">
    <property type="entry name" value="beta-lactamase/transpeptidase-like"/>
    <property type="match status" value="1"/>
</dbReference>
<organism evidence="2 3">
    <name type="scientific">Faecalibacterium prausnitzii</name>
    <dbReference type="NCBI Taxonomy" id="853"/>
    <lineage>
        <taxon>Bacteria</taxon>
        <taxon>Bacillati</taxon>
        <taxon>Bacillota</taxon>
        <taxon>Clostridia</taxon>
        <taxon>Eubacteriales</taxon>
        <taxon>Oscillospiraceae</taxon>
        <taxon>Faecalibacterium</taxon>
    </lineage>
</organism>
<evidence type="ECO:0000313" key="2">
    <source>
        <dbReference type="EMBL" id="ATL90022.1"/>
    </source>
</evidence>
<dbReference type="PANTHER" id="PTHR35333:SF4">
    <property type="entry name" value="SLR0121 PROTEIN"/>
    <property type="match status" value="1"/>
</dbReference>
<dbReference type="RefSeq" id="WP_098923790.1">
    <property type="nucleotide sequence ID" value="NZ_CP023819.1"/>
</dbReference>
<protein>
    <submittedName>
        <fullName evidence="2">Serine hydrolase</fullName>
    </submittedName>
</protein>
<dbReference type="Proteomes" id="UP000223709">
    <property type="component" value="Chromosome"/>
</dbReference>
<dbReference type="PANTHER" id="PTHR35333">
    <property type="entry name" value="BETA-LACTAMASE"/>
    <property type="match status" value="1"/>
</dbReference>
<sequence length="283" mass="31671">MDQNMTLEKRIAAELYSYQGRMSVFVDDLRGNTVEIGADEEFETASTIKAFILAVLYLQASRGRADLEEEITYEASQFVDGSGMLRALGVGAKLKVKDTATMMIICSDNIATNMIIDYLGLDTINACIRELGFGHTVLHNPLHFDRYDKLGTTTPRDYAALFAQVAKGTLVSKEASAAMLGIFRQQHYNTMLTHDFPQFYLDCEETGEPELIWVASKSGSMNACRNDGGIIHTPYGEYVIVLMNKEFHDIIEYNDHPAMVYGARVSRMILDQILACEGKLYLK</sequence>
<dbReference type="GO" id="GO:0030655">
    <property type="term" value="P:beta-lactam antibiotic catabolic process"/>
    <property type="evidence" value="ECO:0007669"/>
    <property type="project" value="InterPro"/>
</dbReference>
<accession>A0A291TA60</accession>
<evidence type="ECO:0000259" key="1">
    <source>
        <dbReference type="Pfam" id="PF13354"/>
    </source>
</evidence>
<dbReference type="AlphaFoldDB" id="A0A291TA60"/>